<accession>A0A853CLN6</accession>
<proteinExistence type="predicted"/>
<dbReference type="PANTHER" id="PTHR39339:SF1">
    <property type="entry name" value="CHAD DOMAIN-CONTAINING PROTEIN"/>
    <property type="match status" value="1"/>
</dbReference>
<feature type="region of interest" description="Disordered" evidence="1">
    <location>
        <begin position="70"/>
        <end position="103"/>
    </location>
</feature>
<dbReference type="Gene3D" id="1.40.20.10">
    <property type="entry name" value="CHAD domain"/>
    <property type="match status" value="1"/>
</dbReference>
<dbReference type="Gene3D" id="2.40.320.10">
    <property type="entry name" value="Hypothetical Protein Pfu-838710-001"/>
    <property type="match status" value="1"/>
</dbReference>
<dbReference type="AlphaFoldDB" id="A0A853CLN6"/>
<feature type="domain" description="CHAD" evidence="2">
    <location>
        <begin position="232"/>
        <end position="516"/>
    </location>
</feature>
<dbReference type="PROSITE" id="PS51708">
    <property type="entry name" value="CHAD"/>
    <property type="match status" value="1"/>
</dbReference>
<protein>
    <submittedName>
        <fullName evidence="3">CHAD domain-containing protein</fullName>
    </submittedName>
</protein>
<reference evidence="3 4" key="1">
    <citation type="submission" date="2020-07" db="EMBL/GenBank/DDBJ databases">
        <title>Sequencing the genomes of 1000 actinobacteria strains.</title>
        <authorList>
            <person name="Klenk H.-P."/>
        </authorList>
    </citation>
    <scope>NUCLEOTIDE SEQUENCE [LARGE SCALE GENOMIC DNA]</scope>
    <source>
        <strain evidence="3 4">DSM 104001</strain>
    </source>
</reference>
<sequence length="524" mass="57206">MPPVQRGSAKKYAVDDEFELPSLTTLAVGADVPLSDGITAEQRLDAVYFDTPDLRLAAAGLTLRRSTGGDDPGWQLRLPSGKGAGEEVRLPPGRVPPGRTPRTVPDRLQSMVWAQTHGRPLQPVARITTERTLRRLSDPTGQALLEVADDRVTGHRLSTLDGSGVAASAPVRWRELDVTVGTADLAEALDTTLRARGLRATAASTLSHVLDGARPRLRSPKKAATAPKPKRTSAAGDVLLAHLREQVDQVHAQDLPVRLDAPDAVHKMRVATRRLRSALRTYGALVDPAVARPLRDELKWLAAELGAARDAEVMRDRVRAAVADGHPDLPVRAGAEAALAELDQVYRSAHDRVLAELDSDRYHRILLTLCRLVEQPPLRKKAGKPAGAVLPRLVARSFGRVRTLVERAEALPDGAERDEVLHDARKAAKEARYAGESVAAVFAGDATAFAGAMEDVQEALGEHQDSVLTRERLHELALRATSPEVAFLYGRLYAREEQHAGQMQQRFDAAWRAASRKRVHRWLR</sequence>
<evidence type="ECO:0000259" key="2">
    <source>
        <dbReference type="PROSITE" id="PS51708"/>
    </source>
</evidence>
<dbReference type="PANTHER" id="PTHR39339">
    <property type="entry name" value="SLR1444 PROTEIN"/>
    <property type="match status" value="1"/>
</dbReference>
<dbReference type="InterPro" id="IPR038186">
    <property type="entry name" value="CHAD_dom_sf"/>
</dbReference>
<keyword evidence="4" id="KW-1185">Reference proteome</keyword>
<dbReference type="SMART" id="SM00880">
    <property type="entry name" value="CHAD"/>
    <property type="match status" value="1"/>
</dbReference>
<dbReference type="InterPro" id="IPR033469">
    <property type="entry name" value="CYTH-like_dom_sf"/>
</dbReference>
<dbReference type="SUPFAM" id="SSF55154">
    <property type="entry name" value="CYTH-like phosphatases"/>
    <property type="match status" value="1"/>
</dbReference>
<evidence type="ECO:0000256" key="1">
    <source>
        <dbReference type="SAM" id="MobiDB-lite"/>
    </source>
</evidence>
<dbReference type="RefSeq" id="WP_179720406.1">
    <property type="nucleotide sequence ID" value="NZ_JACBZT010000001.1"/>
</dbReference>
<dbReference type="EMBL" id="JACBZT010000001">
    <property type="protein sequence ID" value="NYJ08081.1"/>
    <property type="molecule type" value="Genomic_DNA"/>
</dbReference>
<evidence type="ECO:0000313" key="3">
    <source>
        <dbReference type="EMBL" id="NYJ08081.1"/>
    </source>
</evidence>
<gene>
    <name evidence="3" type="ORF">GGQ55_004359</name>
</gene>
<organism evidence="3 4">
    <name type="scientific">Petropleomorpha daqingensis</name>
    <dbReference type="NCBI Taxonomy" id="2026353"/>
    <lineage>
        <taxon>Bacteria</taxon>
        <taxon>Bacillati</taxon>
        <taxon>Actinomycetota</taxon>
        <taxon>Actinomycetes</taxon>
        <taxon>Geodermatophilales</taxon>
        <taxon>Geodermatophilaceae</taxon>
        <taxon>Petropleomorpha</taxon>
    </lineage>
</organism>
<dbReference type="Pfam" id="PF05235">
    <property type="entry name" value="CHAD"/>
    <property type="match status" value="1"/>
</dbReference>
<dbReference type="InterPro" id="IPR007899">
    <property type="entry name" value="CHAD_dom"/>
</dbReference>
<dbReference type="CDD" id="cd07374">
    <property type="entry name" value="CYTH-like_Pase"/>
    <property type="match status" value="1"/>
</dbReference>
<comment type="caution">
    <text evidence="3">The sequence shown here is derived from an EMBL/GenBank/DDBJ whole genome shotgun (WGS) entry which is preliminary data.</text>
</comment>
<name>A0A853CLN6_9ACTN</name>
<evidence type="ECO:0000313" key="4">
    <source>
        <dbReference type="Proteomes" id="UP000541969"/>
    </source>
</evidence>
<dbReference type="Proteomes" id="UP000541969">
    <property type="component" value="Unassembled WGS sequence"/>
</dbReference>